<keyword evidence="5 9" id="KW-0784">Thiamine biosynthesis</keyword>
<evidence type="ECO:0000256" key="1">
    <source>
        <dbReference type="ARBA" id="ARBA00005165"/>
    </source>
</evidence>
<evidence type="ECO:0000256" key="5">
    <source>
        <dbReference type="ARBA" id="ARBA00022977"/>
    </source>
</evidence>
<comment type="similarity">
    <text evidence="9 10">Belongs to the thiamine-phosphate synthase family.</text>
</comment>
<reference evidence="14 15" key="1">
    <citation type="submission" date="2018-09" db="EMBL/GenBank/DDBJ databases">
        <title>Zymobacter palmae IAM14233 (=T109) whole genome analysis.</title>
        <authorList>
            <person name="Yanase H."/>
        </authorList>
    </citation>
    <scope>NUCLEOTIDE SEQUENCE [LARGE SCALE GENOMIC DNA]</scope>
    <source>
        <strain evidence="14 15">IAM14233</strain>
    </source>
</reference>
<dbReference type="Pfam" id="PF02581">
    <property type="entry name" value="TMP-TENI"/>
    <property type="match status" value="1"/>
</dbReference>
<evidence type="ECO:0000259" key="13">
    <source>
        <dbReference type="Pfam" id="PF02581"/>
    </source>
</evidence>
<evidence type="ECO:0000256" key="8">
    <source>
        <dbReference type="ARBA" id="ARBA00047883"/>
    </source>
</evidence>
<feature type="binding site" evidence="9">
    <location>
        <begin position="92"/>
        <end position="96"/>
    </location>
    <ligand>
        <name>4-amino-2-methyl-5-(diphosphooxymethyl)pyrimidine</name>
        <dbReference type="ChEBI" id="CHEBI:57841"/>
    </ligand>
</feature>
<evidence type="ECO:0000256" key="6">
    <source>
        <dbReference type="ARBA" id="ARBA00047334"/>
    </source>
</evidence>
<dbReference type="EMBL" id="AP018933">
    <property type="protein sequence ID" value="BBG30669.1"/>
    <property type="molecule type" value="Genomic_DNA"/>
</dbReference>
<comment type="catalytic activity">
    <reaction evidence="6 9 10">
        <text>4-methyl-5-(2-phosphooxyethyl)-thiazole + 4-amino-2-methyl-5-(diphosphooxymethyl)pyrimidine + H(+) = thiamine phosphate + diphosphate</text>
        <dbReference type="Rhea" id="RHEA:22328"/>
        <dbReference type="ChEBI" id="CHEBI:15378"/>
        <dbReference type="ChEBI" id="CHEBI:33019"/>
        <dbReference type="ChEBI" id="CHEBI:37575"/>
        <dbReference type="ChEBI" id="CHEBI:57841"/>
        <dbReference type="ChEBI" id="CHEBI:58296"/>
        <dbReference type="EC" id="2.5.1.3"/>
    </reaction>
</comment>
<protein>
    <recommendedName>
        <fullName evidence="9">Thiamine-phosphate synthase</fullName>
        <shortName evidence="9">TP synthase</shortName>
        <shortName evidence="9">TPS</shortName>
        <ecNumber evidence="9">2.5.1.3</ecNumber>
    </recommendedName>
    <alternativeName>
        <fullName evidence="9">Thiamine-phosphate pyrophosphorylase</fullName>
        <shortName evidence="9">TMP pyrophosphorylase</shortName>
        <shortName evidence="9">TMP-PPase</shortName>
    </alternativeName>
</protein>
<proteinExistence type="inferred from homology"/>
<comment type="pathway">
    <text evidence="1 9 11">Cofactor biosynthesis; thiamine diphosphate biosynthesis; thiamine phosphate from 4-amino-2-methyl-5-diphosphomethylpyrimidine and 4-methyl-5-(2-phosphoethyl)-thiazole: step 1/1.</text>
</comment>
<dbReference type="GO" id="GO:0005737">
    <property type="term" value="C:cytoplasm"/>
    <property type="evidence" value="ECO:0007669"/>
    <property type="project" value="TreeGrafter"/>
</dbReference>
<evidence type="ECO:0000256" key="2">
    <source>
        <dbReference type="ARBA" id="ARBA00022679"/>
    </source>
</evidence>
<comment type="function">
    <text evidence="9">Condenses 4-methyl-5-(beta-hydroxyethyl)thiazole monophosphate (THZ-P) and 2-methyl-4-amino-5-hydroxymethyl pyrimidine pyrophosphate (HMP-PP) to form thiamine monophosphate (TMP).</text>
</comment>
<dbReference type="PANTHER" id="PTHR20857">
    <property type="entry name" value="THIAMINE-PHOSPHATE PYROPHOSPHORYLASE"/>
    <property type="match status" value="1"/>
</dbReference>
<dbReference type="CDD" id="cd00564">
    <property type="entry name" value="TMP_TenI"/>
    <property type="match status" value="1"/>
</dbReference>
<dbReference type="InterPro" id="IPR034291">
    <property type="entry name" value="TMP_synthase"/>
</dbReference>
<dbReference type="EC" id="2.5.1.3" evidence="9"/>
<sequence>MEGLGCRLRSPSTFHTLVIRQQRHPERTPASRAPHAPRHPRGAAGMTVTSTLTRPHLDLSLYLVTISLDERDDDRIVATCQAAVEGGATLIQLRDKHATTEQRSALARRIIDAIGRAVPVLVNDDINAAIAADAEGAHIGQDDLPPTVARQRLGPDRLLGLSVHNDAELDYALAQPAGTLDYIGLGAVYPTQTKEVKVLGIDGLRHLAARAHAHGLPCVAIGGIGGERLSDIATTEADGIAVVSAICAQPDPAAAAKALLTRWKQAH</sequence>
<dbReference type="NCBIfam" id="TIGR00693">
    <property type="entry name" value="thiE"/>
    <property type="match status" value="1"/>
</dbReference>
<dbReference type="PANTHER" id="PTHR20857:SF15">
    <property type="entry name" value="THIAMINE-PHOSPHATE SYNTHASE"/>
    <property type="match status" value="1"/>
</dbReference>
<accession>A0A348HGB7</accession>
<organism evidence="14 15">
    <name type="scientific">Zymobacter palmae</name>
    <dbReference type="NCBI Taxonomy" id="33074"/>
    <lineage>
        <taxon>Bacteria</taxon>
        <taxon>Pseudomonadati</taxon>
        <taxon>Pseudomonadota</taxon>
        <taxon>Gammaproteobacteria</taxon>
        <taxon>Oceanospirillales</taxon>
        <taxon>Halomonadaceae</taxon>
        <taxon>Zymobacter group</taxon>
        <taxon>Zymobacter</taxon>
    </lineage>
</organism>
<dbReference type="GO" id="GO:0009229">
    <property type="term" value="P:thiamine diphosphate biosynthetic process"/>
    <property type="evidence" value="ECO:0007669"/>
    <property type="project" value="UniProtKB-UniRule"/>
</dbReference>
<dbReference type="OrthoDB" id="9789949at2"/>
<comment type="catalytic activity">
    <reaction evidence="8 9 10">
        <text>2-[(2R,5Z)-2-carboxy-4-methylthiazol-5(2H)-ylidene]ethyl phosphate + 4-amino-2-methyl-5-(diphosphooxymethyl)pyrimidine + 2 H(+) = thiamine phosphate + CO2 + diphosphate</text>
        <dbReference type="Rhea" id="RHEA:47844"/>
        <dbReference type="ChEBI" id="CHEBI:15378"/>
        <dbReference type="ChEBI" id="CHEBI:16526"/>
        <dbReference type="ChEBI" id="CHEBI:33019"/>
        <dbReference type="ChEBI" id="CHEBI:37575"/>
        <dbReference type="ChEBI" id="CHEBI:57841"/>
        <dbReference type="ChEBI" id="CHEBI:62899"/>
        <dbReference type="EC" id="2.5.1.3"/>
    </reaction>
</comment>
<feature type="binding site" evidence="9">
    <location>
        <position position="124"/>
    </location>
    <ligand>
        <name>Mg(2+)</name>
        <dbReference type="ChEBI" id="CHEBI:18420"/>
    </ligand>
</feature>
<dbReference type="GO" id="GO:0009228">
    <property type="term" value="P:thiamine biosynthetic process"/>
    <property type="evidence" value="ECO:0007669"/>
    <property type="project" value="UniProtKB-KW"/>
</dbReference>
<evidence type="ECO:0000256" key="11">
    <source>
        <dbReference type="RuleBase" id="RU004253"/>
    </source>
</evidence>
<dbReference type="UniPathway" id="UPA00060">
    <property type="reaction ID" value="UER00141"/>
</dbReference>
<evidence type="ECO:0000313" key="14">
    <source>
        <dbReference type="EMBL" id="BBG30669.1"/>
    </source>
</evidence>
<evidence type="ECO:0000313" key="15">
    <source>
        <dbReference type="Proteomes" id="UP000267342"/>
    </source>
</evidence>
<keyword evidence="2 9" id="KW-0808">Transferase</keyword>
<evidence type="ECO:0000256" key="3">
    <source>
        <dbReference type="ARBA" id="ARBA00022723"/>
    </source>
</evidence>
<feature type="binding site" evidence="9">
    <location>
        <begin position="243"/>
        <end position="244"/>
    </location>
    <ligand>
        <name>2-[(2R,5Z)-2-carboxy-4-methylthiazol-5(2H)-ylidene]ethyl phosphate</name>
        <dbReference type="ChEBI" id="CHEBI:62899"/>
    </ligand>
</feature>
<dbReference type="InterPro" id="IPR013785">
    <property type="entry name" value="Aldolase_TIM"/>
</dbReference>
<keyword evidence="4 9" id="KW-0460">Magnesium</keyword>
<dbReference type="AlphaFoldDB" id="A0A348HGB7"/>
<keyword evidence="15" id="KW-1185">Reference proteome</keyword>
<feature type="domain" description="Thiamine phosphate synthase/TenI" evidence="13">
    <location>
        <begin position="61"/>
        <end position="246"/>
    </location>
</feature>
<feature type="binding site" evidence="9">
    <location>
        <position position="143"/>
    </location>
    <ligand>
        <name>Mg(2+)</name>
        <dbReference type="ChEBI" id="CHEBI:18420"/>
    </ligand>
</feature>
<feature type="binding site" evidence="9">
    <location>
        <position position="194"/>
    </location>
    <ligand>
        <name>4-amino-2-methyl-5-(diphosphooxymethyl)pyrimidine</name>
        <dbReference type="ChEBI" id="CHEBI:57841"/>
    </ligand>
</feature>
<keyword evidence="3 9" id="KW-0479">Metal-binding</keyword>
<comment type="cofactor">
    <cofactor evidence="9">
        <name>Mg(2+)</name>
        <dbReference type="ChEBI" id="CHEBI:18420"/>
    </cofactor>
    <text evidence="9">Binds 1 Mg(2+) ion per subunit.</text>
</comment>
<evidence type="ECO:0000256" key="12">
    <source>
        <dbReference type="SAM" id="MobiDB-lite"/>
    </source>
</evidence>
<dbReference type="Gene3D" id="3.20.20.70">
    <property type="entry name" value="Aldolase class I"/>
    <property type="match status" value="1"/>
</dbReference>
<dbReference type="GO" id="GO:0004789">
    <property type="term" value="F:thiamine-phosphate diphosphorylase activity"/>
    <property type="evidence" value="ECO:0007669"/>
    <property type="project" value="UniProtKB-UniRule"/>
</dbReference>
<dbReference type="KEGG" id="zpl:ZBT109_1923"/>
<feature type="binding site" evidence="9">
    <location>
        <position position="123"/>
    </location>
    <ligand>
        <name>4-amino-2-methyl-5-(diphosphooxymethyl)pyrimidine</name>
        <dbReference type="ChEBI" id="CHEBI:57841"/>
    </ligand>
</feature>
<evidence type="ECO:0000256" key="10">
    <source>
        <dbReference type="RuleBase" id="RU003826"/>
    </source>
</evidence>
<dbReference type="GO" id="GO:0000287">
    <property type="term" value="F:magnesium ion binding"/>
    <property type="evidence" value="ECO:0007669"/>
    <property type="project" value="UniProtKB-UniRule"/>
</dbReference>
<dbReference type="STRING" id="1123510.GCA_000620025_02046"/>
<name>A0A348HGB7_9GAMM</name>
<evidence type="ECO:0000256" key="4">
    <source>
        <dbReference type="ARBA" id="ARBA00022842"/>
    </source>
</evidence>
<dbReference type="InterPro" id="IPR036206">
    <property type="entry name" value="ThiamineP_synth_sf"/>
</dbReference>
<evidence type="ECO:0000256" key="7">
    <source>
        <dbReference type="ARBA" id="ARBA00047851"/>
    </source>
</evidence>
<gene>
    <name evidence="9" type="primary">thiE</name>
    <name evidence="14" type="ORF">ZBT109_1923</name>
</gene>
<feature type="region of interest" description="Disordered" evidence="12">
    <location>
        <begin position="20"/>
        <end position="45"/>
    </location>
</feature>
<feature type="binding site" evidence="9">
    <location>
        <begin position="191"/>
        <end position="193"/>
    </location>
    <ligand>
        <name>2-[(2R,5Z)-2-carboxy-4-methylthiazol-5(2H)-ylidene]ethyl phosphate</name>
        <dbReference type="ChEBI" id="CHEBI:62899"/>
    </ligand>
</feature>
<dbReference type="InterPro" id="IPR022998">
    <property type="entry name" value="ThiamineP_synth_TenI"/>
</dbReference>
<feature type="binding site" evidence="9">
    <location>
        <position position="223"/>
    </location>
    <ligand>
        <name>2-[(2R,5Z)-2-carboxy-4-methylthiazol-5(2H)-ylidene]ethyl phosphate</name>
        <dbReference type="ChEBI" id="CHEBI:62899"/>
    </ligand>
</feature>
<evidence type="ECO:0000256" key="9">
    <source>
        <dbReference type="HAMAP-Rule" id="MF_00097"/>
    </source>
</evidence>
<feature type="binding site" evidence="9">
    <location>
        <position position="162"/>
    </location>
    <ligand>
        <name>4-amino-2-methyl-5-(diphosphooxymethyl)pyrimidine</name>
        <dbReference type="ChEBI" id="CHEBI:57841"/>
    </ligand>
</feature>
<dbReference type="SUPFAM" id="SSF51391">
    <property type="entry name" value="Thiamin phosphate synthase"/>
    <property type="match status" value="1"/>
</dbReference>
<dbReference type="HAMAP" id="MF_00097">
    <property type="entry name" value="TMP_synthase"/>
    <property type="match status" value="1"/>
</dbReference>
<comment type="catalytic activity">
    <reaction evidence="7 9 10">
        <text>2-(2-carboxy-4-methylthiazol-5-yl)ethyl phosphate + 4-amino-2-methyl-5-(diphosphooxymethyl)pyrimidine + 2 H(+) = thiamine phosphate + CO2 + diphosphate</text>
        <dbReference type="Rhea" id="RHEA:47848"/>
        <dbReference type="ChEBI" id="CHEBI:15378"/>
        <dbReference type="ChEBI" id="CHEBI:16526"/>
        <dbReference type="ChEBI" id="CHEBI:33019"/>
        <dbReference type="ChEBI" id="CHEBI:37575"/>
        <dbReference type="ChEBI" id="CHEBI:57841"/>
        <dbReference type="ChEBI" id="CHEBI:62890"/>
        <dbReference type="EC" id="2.5.1.3"/>
    </reaction>
</comment>
<dbReference type="Proteomes" id="UP000267342">
    <property type="component" value="Chromosome"/>
</dbReference>